<feature type="transmembrane region" description="Helical" evidence="9">
    <location>
        <begin position="65"/>
        <end position="83"/>
    </location>
</feature>
<feature type="transmembrane region" description="Helical" evidence="9">
    <location>
        <begin position="382"/>
        <end position="399"/>
    </location>
</feature>
<dbReference type="InterPro" id="IPR004299">
    <property type="entry name" value="MBOAT_fam"/>
</dbReference>
<evidence type="ECO:0000256" key="3">
    <source>
        <dbReference type="ARBA" id="ARBA00022475"/>
    </source>
</evidence>
<evidence type="ECO:0000256" key="1">
    <source>
        <dbReference type="ARBA" id="ARBA00004651"/>
    </source>
</evidence>
<evidence type="ECO:0000313" key="10">
    <source>
        <dbReference type="EMBL" id="PKQ70270.1"/>
    </source>
</evidence>
<comment type="subcellular location">
    <subcellularLocation>
        <location evidence="1">Cell membrane</location>
        <topology evidence="1">Multi-pass membrane protein</topology>
    </subcellularLocation>
</comment>
<dbReference type="GO" id="GO:0042121">
    <property type="term" value="P:alginic acid biosynthetic process"/>
    <property type="evidence" value="ECO:0007669"/>
    <property type="project" value="InterPro"/>
</dbReference>
<reference evidence="10 11" key="1">
    <citation type="submission" date="2017-06" db="EMBL/GenBank/DDBJ databases">
        <title>Raineya orbicola gen. nov., sp. nov. a slightly thermophilic bacterium of the phylum Bacteroidetes and the description of Raineyaceae fam. nov.</title>
        <authorList>
            <person name="Albuquerque L."/>
            <person name="Polonia A.R.M."/>
            <person name="Barroso C."/>
            <person name="Froufe H.J.C."/>
            <person name="Lage O."/>
            <person name="Lobo-Da-Cunha A."/>
            <person name="Egas C."/>
            <person name="Da Costa M.S."/>
        </authorList>
    </citation>
    <scope>NUCLEOTIDE SEQUENCE [LARGE SCALE GENOMIC DNA]</scope>
    <source>
        <strain evidence="10 11">SPSPC-11</strain>
    </source>
</reference>
<dbReference type="AlphaFoldDB" id="A0A2N3IIU7"/>
<accession>A0A2N3IIU7</accession>
<dbReference type="GO" id="GO:0005886">
    <property type="term" value="C:plasma membrane"/>
    <property type="evidence" value="ECO:0007669"/>
    <property type="project" value="UniProtKB-SubCell"/>
</dbReference>
<dbReference type="OrthoDB" id="9805788at2"/>
<gene>
    <name evidence="10" type="ORF">Rain11_0649</name>
</gene>
<keyword evidence="7 9" id="KW-0472">Membrane</keyword>
<evidence type="ECO:0000256" key="6">
    <source>
        <dbReference type="ARBA" id="ARBA00022989"/>
    </source>
</evidence>
<evidence type="ECO:0000313" key="11">
    <source>
        <dbReference type="Proteomes" id="UP000233387"/>
    </source>
</evidence>
<feature type="transmembrane region" description="Helical" evidence="9">
    <location>
        <begin position="20"/>
        <end position="36"/>
    </location>
</feature>
<keyword evidence="6 9" id="KW-1133">Transmembrane helix</keyword>
<dbReference type="Pfam" id="PF03062">
    <property type="entry name" value="MBOAT"/>
    <property type="match status" value="1"/>
</dbReference>
<feature type="transmembrane region" description="Helical" evidence="9">
    <location>
        <begin position="484"/>
        <end position="504"/>
    </location>
</feature>
<feature type="transmembrane region" description="Helical" evidence="9">
    <location>
        <begin position="360"/>
        <end position="375"/>
    </location>
</feature>
<keyword evidence="4 10" id="KW-0808">Transferase</keyword>
<organism evidence="10 11">
    <name type="scientific">Raineya orbicola</name>
    <dbReference type="NCBI Taxonomy" id="2016530"/>
    <lineage>
        <taxon>Bacteria</taxon>
        <taxon>Pseudomonadati</taxon>
        <taxon>Bacteroidota</taxon>
        <taxon>Cytophagia</taxon>
        <taxon>Cytophagales</taxon>
        <taxon>Raineyaceae</taxon>
        <taxon>Raineya</taxon>
    </lineage>
</organism>
<feature type="transmembrane region" description="Helical" evidence="9">
    <location>
        <begin position="580"/>
        <end position="597"/>
    </location>
</feature>
<proteinExistence type="inferred from homology"/>
<name>A0A2N3IIU7_9BACT</name>
<evidence type="ECO:0000256" key="9">
    <source>
        <dbReference type="SAM" id="Phobius"/>
    </source>
</evidence>
<dbReference type="PIRSF" id="PIRSF500217">
    <property type="entry name" value="AlgI"/>
    <property type="match status" value="1"/>
</dbReference>
<evidence type="ECO:0000256" key="7">
    <source>
        <dbReference type="ARBA" id="ARBA00023136"/>
    </source>
</evidence>
<evidence type="ECO:0000256" key="8">
    <source>
        <dbReference type="ARBA" id="ARBA00023315"/>
    </source>
</evidence>
<keyword evidence="3" id="KW-1003">Cell membrane</keyword>
<feature type="transmembrane region" description="Helical" evidence="9">
    <location>
        <begin position="43"/>
        <end position="59"/>
    </location>
</feature>
<dbReference type="InterPro" id="IPR024194">
    <property type="entry name" value="Ac/AlaTfrase_AlgI/DltB"/>
</dbReference>
<protein>
    <submittedName>
        <fullName evidence="10">MBOAT, membrane-bound O-acyltransferase family</fullName>
    </submittedName>
</protein>
<dbReference type="PANTHER" id="PTHR13285">
    <property type="entry name" value="ACYLTRANSFERASE"/>
    <property type="match status" value="1"/>
</dbReference>
<dbReference type="InterPro" id="IPR051085">
    <property type="entry name" value="MB_O-acyltransferase"/>
</dbReference>
<dbReference type="PANTHER" id="PTHR13285:SF23">
    <property type="entry name" value="TEICHOIC ACID D-ALANYLTRANSFERASE"/>
    <property type="match status" value="1"/>
</dbReference>
<feature type="transmembrane region" description="Helical" evidence="9">
    <location>
        <begin position="151"/>
        <end position="173"/>
    </location>
</feature>
<sequence>MNLQDFFNFFTYNTATPWDFLQESFWIAFGLLFLLFSITYQKIALRNFILLIFSLFFYYKSSGFYFWLLVFSTITDFYFAIWIEKTQKRFLKKTFLFLSVICNLGILAYYKYAYLLTNFLNRLLGTHWLAKDYLAELTNTLTGSNFDVSQIFLPVGISFYVFQTLSYTIDVYRGKISATRNLQDFALFVSFFPQLVAGPIVRATEFLPQIQNPYEVEKKEVSQALWLILAGMTKKILADYISVNWVSRTFENPYTYSGFEHLIGVYGFAIQIYFDFSGYTDIAIGLALLLGFRLPLNFLKPYHSINITEFWRRWHISLSSWLRDYLYISLGGNRRASFFTYLMLWVGIAIALLLDGLEPASLFFGGLSAIFWLFWIRKFKDFWGYAGLHILVIWAGFLYTQQAFISFFSIIFVFLMWLSAIWSSNRRLTLSTDANLMLTMLLGGLWHGADLRFIVWGAMHGLALGVHKSWIPISEKFSLKKSKLWNFISLILTFHFVCLTWVFFRANPIEVGNGKVISAFEVAQIILFKITKQFAWESIWEIVVAYQNVLGMMFLAYFLYFLPPKWKLFLQEKFTQTPDWAKATLISLWIIFFYYQVRSLQNQPFIYFQF</sequence>
<feature type="transmembrane region" description="Helical" evidence="9">
    <location>
        <begin position="539"/>
        <end position="560"/>
    </location>
</feature>
<dbReference type="InterPro" id="IPR028362">
    <property type="entry name" value="AlgI"/>
</dbReference>
<comment type="similarity">
    <text evidence="2">Belongs to the membrane-bound acyltransferase family.</text>
</comment>
<dbReference type="RefSeq" id="WP_133121484.1">
    <property type="nucleotide sequence ID" value="NZ_NKXO01000008.1"/>
</dbReference>
<feature type="transmembrane region" description="Helical" evidence="9">
    <location>
        <begin position="336"/>
        <end position="354"/>
    </location>
</feature>
<feature type="transmembrane region" description="Helical" evidence="9">
    <location>
        <begin position="405"/>
        <end position="424"/>
    </location>
</feature>
<keyword evidence="5 9" id="KW-0812">Transmembrane</keyword>
<evidence type="ECO:0000256" key="5">
    <source>
        <dbReference type="ARBA" id="ARBA00022692"/>
    </source>
</evidence>
<feature type="transmembrane region" description="Helical" evidence="9">
    <location>
        <begin position="185"/>
        <end position="204"/>
    </location>
</feature>
<feature type="transmembrane region" description="Helical" evidence="9">
    <location>
        <begin position="95"/>
        <end position="114"/>
    </location>
</feature>
<dbReference type="EMBL" id="NKXO01000008">
    <property type="protein sequence ID" value="PKQ70270.1"/>
    <property type="molecule type" value="Genomic_DNA"/>
</dbReference>
<comment type="caution">
    <text evidence="10">The sequence shown here is derived from an EMBL/GenBank/DDBJ whole genome shotgun (WGS) entry which is preliminary data.</text>
</comment>
<dbReference type="Proteomes" id="UP000233387">
    <property type="component" value="Unassembled WGS sequence"/>
</dbReference>
<evidence type="ECO:0000256" key="4">
    <source>
        <dbReference type="ARBA" id="ARBA00022679"/>
    </source>
</evidence>
<keyword evidence="8 10" id="KW-0012">Acyltransferase</keyword>
<dbReference type="PIRSF" id="PIRSF016636">
    <property type="entry name" value="AlgI_DltB"/>
    <property type="match status" value="1"/>
</dbReference>
<evidence type="ECO:0000256" key="2">
    <source>
        <dbReference type="ARBA" id="ARBA00010323"/>
    </source>
</evidence>
<keyword evidence="11" id="KW-1185">Reference proteome</keyword>
<feature type="transmembrane region" description="Helical" evidence="9">
    <location>
        <begin position="436"/>
        <end position="464"/>
    </location>
</feature>
<dbReference type="GO" id="GO:0016746">
    <property type="term" value="F:acyltransferase activity"/>
    <property type="evidence" value="ECO:0007669"/>
    <property type="project" value="UniProtKB-KW"/>
</dbReference>